<keyword evidence="12" id="KW-1185">Reference proteome</keyword>
<keyword evidence="4 8" id="KW-0472">Membrane</keyword>
<dbReference type="SMART" id="SM00283">
    <property type="entry name" value="MA"/>
    <property type="match status" value="1"/>
</dbReference>
<dbReference type="InterPro" id="IPR029151">
    <property type="entry name" value="Sensor-like_sf"/>
</dbReference>
<keyword evidence="5 7" id="KW-0807">Transducer</keyword>
<evidence type="ECO:0000313" key="12">
    <source>
        <dbReference type="Proteomes" id="UP000308430"/>
    </source>
</evidence>
<evidence type="ECO:0000256" key="4">
    <source>
        <dbReference type="ARBA" id="ARBA00023136"/>
    </source>
</evidence>
<comment type="caution">
    <text evidence="11">The sequence shown here is derived from an EMBL/GenBank/DDBJ whole genome shotgun (WGS) entry which is preliminary data.</text>
</comment>
<dbReference type="Pfam" id="PF17201">
    <property type="entry name" value="Cache_3-Cache_2"/>
    <property type="match status" value="1"/>
</dbReference>
<dbReference type="GO" id="GO:0016020">
    <property type="term" value="C:membrane"/>
    <property type="evidence" value="ECO:0007669"/>
    <property type="project" value="UniProtKB-SubCell"/>
</dbReference>
<evidence type="ECO:0000256" key="6">
    <source>
        <dbReference type="ARBA" id="ARBA00029447"/>
    </source>
</evidence>
<dbReference type="CDD" id="cd11386">
    <property type="entry name" value="MCP_signal"/>
    <property type="match status" value="1"/>
</dbReference>
<dbReference type="Pfam" id="PF00015">
    <property type="entry name" value="MCPsignal"/>
    <property type="match status" value="1"/>
</dbReference>
<comment type="subcellular location">
    <subcellularLocation>
        <location evidence="1">Membrane</location>
        <topology evidence="1">Multi-pass membrane protein</topology>
    </subcellularLocation>
</comment>
<dbReference type="GO" id="GO:0007165">
    <property type="term" value="P:signal transduction"/>
    <property type="evidence" value="ECO:0007669"/>
    <property type="project" value="UniProtKB-KW"/>
</dbReference>
<keyword evidence="2 8" id="KW-0812">Transmembrane</keyword>
<name>A0A4S4B596_9RHOO</name>
<evidence type="ECO:0000259" key="10">
    <source>
        <dbReference type="PROSITE" id="PS50885"/>
    </source>
</evidence>
<reference evidence="11 12" key="1">
    <citation type="submission" date="2019-04" db="EMBL/GenBank/DDBJ databases">
        <title>Azoarcus nasutitermitis sp. nov. isolated from termite nest.</title>
        <authorList>
            <person name="Lin S.-Y."/>
            <person name="Hameed A."/>
            <person name="Hsu Y.-H."/>
            <person name="Young C.-C."/>
        </authorList>
    </citation>
    <scope>NUCLEOTIDE SEQUENCE [LARGE SCALE GENOMIC DNA]</scope>
    <source>
        <strain evidence="11 12">CC-YHH838</strain>
    </source>
</reference>
<evidence type="ECO:0000256" key="8">
    <source>
        <dbReference type="SAM" id="Phobius"/>
    </source>
</evidence>
<dbReference type="FunFam" id="1.10.287.950:FF:000001">
    <property type="entry name" value="Methyl-accepting chemotaxis sensory transducer"/>
    <property type="match status" value="1"/>
</dbReference>
<sequence length="728" mass="77521">MVVYQPFDMKDPIDRQSPQKVEQKGGIKVKRNASASSRAAALPPSRLDMDDFRNWPIATKLGVVQLLVLGMVFSAAVIALVPWLGDKLEQKSLAAIEQANRQAIDMLSVSNQLLESTAQRLGGVLASGYPAGFALDERTSIDVDGRPTPLLRSGETVLNSHFDGVDAFTAVTGAVATVFARDGDDFVRVSTSLRQENGDRAVGTLLGAAHPAHVRLLKGESYTGRAHLFGRDYMTHYQPQLDAAGQVVAVLFIGLDFTAELHTLKERLLGIAFGRSGYLFAVDAGRDRGTLVVHPGEEGSNLLGAVDANGIAFIQEMIERRTGILDYQFANTARGETRPRDKVVAFAHFAPWDWVVAAGTYRDELAEEAAALRDRLILAALGLAALLFGLMSYSVRRWVGRPLSATVAAMQRIAEGDLTVAIEPRGDDEIGRLVGATRTMAARMGEAIADIKTAAHRLVDCAEHLSTTSVQLSARSSQQSGSAAAMAAIIEQMNASISQIADNARTAQNISASSAQVSSTGGEIIGQAAANMTRIADTVREASQAVAQLGEQSQAISAIVYAIKEIADQTNLLALNAAIEAARAGESGRGFSVVADEVRKLAERTSLSTQEIEDMIGRIQSGTTDAVNNMETGVHQVEEGMLCATQAGSSIADIRHGAGQVTRAVADISTALAEQSAASADIARNVEQIAQMADENYQLVQHSAGYAEQLKQLADSLETRVARFTINA</sequence>
<dbReference type="SMART" id="SM00304">
    <property type="entry name" value="HAMP"/>
    <property type="match status" value="1"/>
</dbReference>
<evidence type="ECO:0000256" key="3">
    <source>
        <dbReference type="ARBA" id="ARBA00022989"/>
    </source>
</evidence>
<dbReference type="PANTHER" id="PTHR32089">
    <property type="entry name" value="METHYL-ACCEPTING CHEMOTAXIS PROTEIN MCPB"/>
    <property type="match status" value="1"/>
</dbReference>
<dbReference type="InterPro" id="IPR033462">
    <property type="entry name" value="Cache_3-Cache_2"/>
</dbReference>
<accession>A0A4S4B596</accession>
<comment type="similarity">
    <text evidence="6">Belongs to the methyl-accepting chemotaxis (MCP) protein family.</text>
</comment>
<evidence type="ECO:0000256" key="5">
    <source>
        <dbReference type="ARBA" id="ARBA00023224"/>
    </source>
</evidence>
<feature type="domain" description="HAMP" evidence="10">
    <location>
        <begin position="397"/>
        <end position="449"/>
    </location>
</feature>
<dbReference type="EMBL" id="SSOC01000001">
    <property type="protein sequence ID" value="THF66976.1"/>
    <property type="molecule type" value="Genomic_DNA"/>
</dbReference>
<dbReference type="PROSITE" id="PS50885">
    <property type="entry name" value="HAMP"/>
    <property type="match status" value="1"/>
</dbReference>
<evidence type="ECO:0000256" key="1">
    <source>
        <dbReference type="ARBA" id="ARBA00004141"/>
    </source>
</evidence>
<feature type="transmembrane region" description="Helical" evidence="8">
    <location>
        <begin position="63"/>
        <end position="84"/>
    </location>
</feature>
<dbReference type="CDD" id="cd06225">
    <property type="entry name" value="HAMP"/>
    <property type="match status" value="1"/>
</dbReference>
<feature type="domain" description="Methyl-accepting transducer" evidence="9">
    <location>
        <begin position="454"/>
        <end position="690"/>
    </location>
</feature>
<dbReference type="SUPFAM" id="SSF103190">
    <property type="entry name" value="Sensory domain-like"/>
    <property type="match status" value="1"/>
</dbReference>
<dbReference type="CDD" id="cd12912">
    <property type="entry name" value="PDC2_MCP_like"/>
    <property type="match status" value="1"/>
</dbReference>
<dbReference type="Proteomes" id="UP000308430">
    <property type="component" value="Unassembled WGS sequence"/>
</dbReference>
<dbReference type="PROSITE" id="PS50111">
    <property type="entry name" value="CHEMOTAXIS_TRANSDUC_2"/>
    <property type="match status" value="1"/>
</dbReference>
<proteinExistence type="inferred from homology"/>
<dbReference type="AlphaFoldDB" id="A0A4S4B596"/>
<dbReference type="OrthoDB" id="9763018at2"/>
<dbReference type="GO" id="GO:0006935">
    <property type="term" value="P:chemotaxis"/>
    <property type="evidence" value="ECO:0007669"/>
    <property type="project" value="UniProtKB-ARBA"/>
</dbReference>
<organism evidence="11 12">
    <name type="scientific">Pseudothauera nasutitermitis</name>
    <dbReference type="NCBI Taxonomy" id="2565930"/>
    <lineage>
        <taxon>Bacteria</taxon>
        <taxon>Pseudomonadati</taxon>
        <taxon>Pseudomonadota</taxon>
        <taxon>Betaproteobacteria</taxon>
        <taxon>Rhodocyclales</taxon>
        <taxon>Zoogloeaceae</taxon>
        <taxon>Pseudothauera</taxon>
    </lineage>
</organism>
<evidence type="ECO:0000256" key="2">
    <source>
        <dbReference type="ARBA" id="ARBA00022692"/>
    </source>
</evidence>
<dbReference type="Pfam" id="PF00672">
    <property type="entry name" value="HAMP"/>
    <property type="match status" value="1"/>
</dbReference>
<dbReference type="InterPro" id="IPR004089">
    <property type="entry name" value="MCPsignal_dom"/>
</dbReference>
<gene>
    <name evidence="11" type="ORF">E6C76_00860</name>
</gene>
<dbReference type="Gene3D" id="1.10.287.950">
    <property type="entry name" value="Methyl-accepting chemotaxis protein"/>
    <property type="match status" value="1"/>
</dbReference>
<evidence type="ECO:0000313" key="11">
    <source>
        <dbReference type="EMBL" id="THF66976.1"/>
    </source>
</evidence>
<dbReference type="InterPro" id="IPR003660">
    <property type="entry name" value="HAMP_dom"/>
</dbReference>
<dbReference type="Gene3D" id="3.30.450.20">
    <property type="entry name" value="PAS domain"/>
    <property type="match status" value="1"/>
</dbReference>
<dbReference type="SUPFAM" id="SSF58104">
    <property type="entry name" value="Methyl-accepting chemotaxis protein (MCP) signaling domain"/>
    <property type="match status" value="1"/>
</dbReference>
<evidence type="ECO:0000259" key="9">
    <source>
        <dbReference type="PROSITE" id="PS50111"/>
    </source>
</evidence>
<evidence type="ECO:0000256" key="7">
    <source>
        <dbReference type="PROSITE-ProRule" id="PRU00284"/>
    </source>
</evidence>
<protein>
    <submittedName>
        <fullName evidence="11">Methyl-accepting chemotaxis protein</fullName>
    </submittedName>
</protein>
<keyword evidence="3 8" id="KW-1133">Transmembrane helix</keyword>
<dbReference type="PANTHER" id="PTHR32089:SF119">
    <property type="entry name" value="METHYL-ACCEPTING CHEMOTAXIS PROTEIN CTPL"/>
    <property type="match status" value="1"/>
</dbReference>